<dbReference type="Proteomes" id="UP000053681">
    <property type="component" value="Unassembled WGS sequence"/>
</dbReference>
<dbReference type="AlphaFoldDB" id="A0A0V8JQK7"/>
<evidence type="ECO:0000313" key="1">
    <source>
        <dbReference type="EMBL" id="KSU89332.1"/>
    </source>
</evidence>
<sequence length="148" mass="17777">MESLLEYRLLKLNETYTSIYHYESIELEQVLARRECEFFVKEGVTYKQRSSAFEDDIHVIYVDEYEHAPKEEKESDSEYLTLEIRELNSYRNHPLLTIKSLSNHLEVLSYLGTVYSYFNGREWERDSAEIDEDRKVYVLYVTETGVKY</sequence>
<organism evidence="1 2">
    <name type="scientific">Priestia veravalensis</name>
    <dbReference type="NCBI Taxonomy" id="1414648"/>
    <lineage>
        <taxon>Bacteria</taxon>
        <taxon>Bacillati</taxon>
        <taxon>Bacillota</taxon>
        <taxon>Bacilli</taxon>
        <taxon>Bacillales</taxon>
        <taxon>Bacillaceae</taxon>
        <taxon>Priestia</taxon>
    </lineage>
</organism>
<comment type="caution">
    <text evidence="1">The sequence shown here is derived from an EMBL/GenBank/DDBJ whole genome shotgun (WGS) entry which is preliminary data.</text>
</comment>
<dbReference type="RefSeq" id="WP_035321291.1">
    <property type="nucleotide sequence ID" value="NZ_KQ758629.1"/>
</dbReference>
<gene>
    <name evidence="1" type="ORF">AS180_03320</name>
</gene>
<proteinExistence type="predicted"/>
<keyword evidence="2" id="KW-1185">Reference proteome</keyword>
<reference evidence="1 2" key="1">
    <citation type="submission" date="2015-11" db="EMBL/GenBank/DDBJ databases">
        <title>Bacillus caseinolyticus sp nov.</title>
        <authorList>
            <person name="Dastager S.G."/>
            <person name="Mawlankar R."/>
        </authorList>
    </citation>
    <scope>NUCLEOTIDE SEQUENCE [LARGE SCALE GENOMIC DNA]</scope>
    <source>
        <strain evidence="1 2">SGD-V-76</strain>
    </source>
</reference>
<protein>
    <submittedName>
        <fullName evidence="1">Uncharacterized protein</fullName>
    </submittedName>
</protein>
<dbReference type="EMBL" id="LNQP01000007">
    <property type="protein sequence ID" value="KSU89332.1"/>
    <property type="molecule type" value="Genomic_DNA"/>
</dbReference>
<accession>A0A0V8JQK7</accession>
<evidence type="ECO:0000313" key="2">
    <source>
        <dbReference type="Proteomes" id="UP000053681"/>
    </source>
</evidence>
<dbReference type="GeneID" id="93682849"/>
<name>A0A0V8JQK7_9BACI</name>